<feature type="transmembrane region" description="Helical" evidence="6">
    <location>
        <begin position="12"/>
        <end position="31"/>
    </location>
</feature>
<feature type="transmembrane region" description="Helical" evidence="6">
    <location>
        <begin position="241"/>
        <end position="260"/>
    </location>
</feature>
<feature type="transmembrane region" description="Helical" evidence="6">
    <location>
        <begin position="151"/>
        <end position="171"/>
    </location>
</feature>
<feature type="transmembrane region" description="Helical" evidence="6">
    <location>
        <begin position="72"/>
        <end position="92"/>
    </location>
</feature>
<dbReference type="OrthoDB" id="5148831at2"/>
<feature type="transmembrane region" description="Helical" evidence="6">
    <location>
        <begin position="183"/>
        <end position="202"/>
    </location>
</feature>
<evidence type="ECO:0000313" key="9">
    <source>
        <dbReference type="Proteomes" id="UP000283295"/>
    </source>
</evidence>
<keyword evidence="3 6" id="KW-0812">Transmembrane</keyword>
<protein>
    <submittedName>
        <fullName evidence="8">DMT family transporter</fullName>
    </submittedName>
</protein>
<comment type="caution">
    <text evidence="8">The sequence shown here is derived from an EMBL/GenBank/DDBJ whole genome shotgun (WGS) entry which is preliminary data.</text>
</comment>
<evidence type="ECO:0000256" key="4">
    <source>
        <dbReference type="ARBA" id="ARBA00022989"/>
    </source>
</evidence>
<gene>
    <name evidence="8" type="ORF">DWX94_08835</name>
</gene>
<dbReference type="Gene3D" id="1.10.3730.20">
    <property type="match status" value="1"/>
</dbReference>
<feature type="transmembrane region" description="Helical" evidence="6">
    <location>
        <begin position="104"/>
        <end position="120"/>
    </location>
</feature>
<dbReference type="PANTHER" id="PTHR22911">
    <property type="entry name" value="ACYL-MALONYL CONDENSING ENZYME-RELATED"/>
    <property type="match status" value="1"/>
</dbReference>
<dbReference type="AlphaFoldDB" id="A0A3R5ZNF8"/>
<feature type="transmembrane region" description="Helical" evidence="6">
    <location>
        <begin position="127"/>
        <end position="145"/>
    </location>
</feature>
<evidence type="ECO:0000256" key="3">
    <source>
        <dbReference type="ARBA" id="ARBA00022692"/>
    </source>
</evidence>
<dbReference type="InterPro" id="IPR037185">
    <property type="entry name" value="EmrE-like"/>
</dbReference>
<feature type="domain" description="EamA" evidence="7">
    <location>
        <begin position="12"/>
        <end position="143"/>
    </location>
</feature>
<keyword evidence="5 6" id="KW-0472">Membrane</keyword>
<sequence>MSSKIVIKDKYKGILFIIMAGFFFSLMTFFVRISGDLPTMQKAFFRNAVAAAVAIAMLMRTEEKFRIRKDSWPGLAARSICGTTGLICNFYAIDKLNIADANILNKLSPFFAIIASYFVLKEKANKIEWTSVILAFTGAVFVVKPSFHMDFLYAMVGVAGGLGAGVAYTYVRKLGKQGERGPVIVMCFSVFSCIVTLPFIIVDHAPMSWQQTVCLLCAGLAAAGGQFSITAAYQKAPAKEISVFDYSQVIFAAILGFVFLDQMPDALSITGYVIIIGSAVFKWWYSLRQDRKSVDGQ</sequence>
<evidence type="ECO:0000313" key="8">
    <source>
        <dbReference type="EMBL" id="RGS41187.1"/>
    </source>
</evidence>
<name>A0A3R5ZNF8_9FIRM</name>
<evidence type="ECO:0000259" key="7">
    <source>
        <dbReference type="Pfam" id="PF00892"/>
    </source>
</evidence>
<feature type="transmembrane region" description="Helical" evidence="6">
    <location>
        <begin position="208"/>
        <end position="229"/>
    </location>
</feature>
<feature type="transmembrane region" description="Helical" evidence="6">
    <location>
        <begin position="266"/>
        <end position="285"/>
    </location>
</feature>
<comment type="subcellular location">
    <subcellularLocation>
        <location evidence="1">Membrane</location>
        <topology evidence="1">Multi-pass membrane protein</topology>
    </subcellularLocation>
</comment>
<organism evidence="8 9">
    <name type="scientific">Coprococcus eutactus</name>
    <dbReference type="NCBI Taxonomy" id="33043"/>
    <lineage>
        <taxon>Bacteria</taxon>
        <taxon>Bacillati</taxon>
        <taxon>Bacillota</taxon>
        <taxon>Clostridia</taxon>
        <taxon>Lachnospirales</taxon>
        <taxon>Lachnospiraceae</taxon>
        <taxon>Coprococcus</taxon>
    </lineage>
</organism>
<dbReference type="Pfam" id="PF00892">
    <property type="entry name" value="EamA"/>
    <property type="match status" value="2"/>
</dbReference>
<evidence type="ECO:0000256" key="2">
    <source>
        <dbReference type="ARBA" id="ARBA00007362"/>
    </source>
</evidence>
<reference evidence="8 9" key="1">
    <citation type="submission" date="2018-08" db="EMBL/GenBank/DDBJ databases">
        <title>A genome reference for cultivated species of the human gut microbiota.</title>
        <authorList>
            <person name="Zou Y."/>
            <person name="Xue W."/>
            <person name="Luo G."/>
        </authorList>
    </citation>
    <scope>NUCLEOTIDE SEQUENCE [LARGE SCALE GENOMIC DNA]</scope>
    <source>
        <strain evidence="8 9">AF22-21</strain>
    </source>
</reference>
<dbReference type="PANTHER" id="PTHR22911:SF6">
    <property type="entry name" value="SOLUTE CARRIER FAMILY 35 MEMBER G1"/>
    <property type="match status" value="1"/>
</dbReference>
<evidence type="ECO:0000256" key="5">
    <source>
        <dbReference type="ARBA" id="ARBA00023136"/>
    </source>
</evidence>
<feature type="domain" description="EamA" evidence="7">
    <location>
        <begin position="155"/>
        <end position="281"/>
    </location>
</feature>
<feature type="transmembrane region" description="Helical" evidence="6">
    <location>
        <begin position="43"/>
        <end position="60"/>
    </location>
</feature>
<dbReference type="Proteomes" id="UP000283295">
    <property type="component" value="Unassembled WGS sequence"/>
</dbReference>
<accession>A0A3R5ZNF8</accession>
<dbReference type="EMBL" id="QRVK01000021">
    <property type="protein sequence ID" value="RGS41187.1"/>
    <property type="molecule type" value="Genomic_DNA"/>
</dbReference>
<evidence type="ECO:0000256" key="6">
    <source>
        <dbReference type="SAM" id="Phobius"/>
    </source>
</evidence>
<comment type="similarity">
    <text evidence="2">Belongs to the EamA transporter family.</text>
</comment>
<evidence type="ECO:0000256" key="1">
    <source>
        <dbReference type="ARBA" id="ARBA00004141"/>
    </source>
</evidence>
<proteinExistence type="inferred from homology"/>
<dbReference type="SUPFAM" id="SSF103481">
    <property type="entry name" value="Multidrug resistance efflux transporter EmrE"/>
    <property type="match status" value="2"/>
</dbReference>
<keyword evidence="4 6" id="KW-1133">Transmembrane helix</keyword>
<dbReference type="InterPro" id="IPR000620">
    <property type="entry name" value="EamA_dom"/>
</dbReference>
<dbReference type="GO" id="GO:0016020">
    <property type="term" value="C:membrane"/>
    <property type="evidence" value="ECO:0007669"/>
    <property type="project" value="UniProtKB-SubCell"/>
</dbReference>